<evidence type="ECO:0000256" key="4">
    <source>
        <dbReference type="ARBA" id="ARBA00022741"/>
    </source>
</evidence>
<feature type="compositionally biased region" description="Polar residues" evidence="7">
    <location>
        <begin position="292"/>
        <end position="302"/>
    </location>
</feature>
<evidence type="ECO:0000256" key="6">
    <source>
        <dbReference type="ARBA" id="ARBA00022840"/>
    </source>
</evidence>
<feature type="domain" description="POLO box" evidence="9">
    <location>
        <begin position="433"/>
        <end position="518"/>
    </location>
</feature>
<dbReference type="GO" id="GO:0007052">
    <property type="term" value="P:mitotic spindle organization"/>
    <property type="evidence" value="ECO:0007669"/>
    <property type="project" value="TreeGrafter"/>
</dbReference>
<evidence type="ECO:0000259" key="8">
    <source>
        <dbReference type="PROSITE" id="PS50011"/>
    </source>
</evidence>
<dbReference type="GO" id="GO:0005737">
    <property type="term" value="C:cytoplasm"/>
    <property type="evidence" value="ECO:0007669"/>
    <property type="project" value="TreeGrafter"/>
</dbReference>
<dbReference type="PANTHER" id="PTHR24345">
    <property type="entry name" value="SERINE/THREONINE-PROTEIN KINASE PLK"/>
    <property type="match status" value="1"/>
</dbReference>
<feature type="compositionally biased region" description="Basic and acidic residues" evidence="7">
    <location>
        <begin position="253"/>
        <end position="269"/>
    </location>
</feature>
<gene>
    <name evidence="10" type="primary">CDC5_2</name>
    <name evidence="10" type="ORF">HK097_008151</name>
</gene>
<keyword evidence="5 10" id="KW-0418">Kinase</keyword>
<feature type="non-terminal residue" evidence="10">
    <location>
        <position position="634"/>
    </location>
</feature>
<dbReference type="PROSITE" id="PS50078">
    <property type="entry name" value="POLO_BOX"/>
    <property type="match status" value="2"/>
</dbReference>
<evidence type="ECO:0000256" key="5">
    <source>
        <dbReference type="ARBA" id="ARBA00022777"/>
    </source>
</evidence>
<dbReference type="AlphaFoldDB" id="A0AAD5SAQ4"/>
<dbReference type="CDD" id="cd13117">
    <property type="entry name" value="POLO_box_2"/>
    <property type="match status" value="1"/>
</dbReference>
<dbReference type="SMART" id="SM00220">
    <property type="entry name" value="S_TKc"/>
    <property type="match status" value="1"/>
</dbReference>
<dbReference type="Pfam" id="PF00069">
    <property type="entry name" value="Pkinase"/>
    <property type="match status" value="1"/>
</dbReference>
<evidence type="ECO:0000256" key="7">
    <source>
        <dbReference type="SAM" id="MobiDB-lite"/>
    </source>
</evidence>
<keyword evidence="6" id="KW-0067">ATP-binding</keyword>
<name>A0AAD5SAQ4_9FUNG</name>
<sequence length="634" mass="71270">MLKKRRRLTELEVRFYMWQLLDALRYMHGRNIIHRDVKLGNLFLTKDMGLKLGDFGLAAMIKQDGERKRTICGTPNYIAPEVLFGQEKGHSFEADIWSAGVVMYTMLIGRPPFQTKDVKSIYKRIGEGRFEFPTTVTISNTARALITSILHNTPESRPSITKIMQHEFFTAEPRPTMIPVTALETVPQLEVPPLRSNNTSRSPFKPVQSPSPKKADGPVGDLTKKLAGVGLESSPVKSNNGGSSNSTRSPIGIRDKGKRPADRNDHVPEAEEDQEENENRYPMPGGWKETRSNGTRSKSTTRIPADYGLPTPDSDTEQHEIPIVQPEPLRTRGPPSPRQQEVVPVSPVSDTYEARPRGPPQSVVTSPMSQTASPGWRGNDRSGDSHRAGAASPRRATTVLETMHRNLSAALAGSMSPGRPAPVPAAIQPPDCYITKWIDYSNKYGLGYSLRDGSVGVYFNDSTSIILAADNLHFEYLYYERNSDRTTMHRIPHTLTQYPDELQKKVTLLKHFKGYMKNNLFQMGEQVETQEVGHDVKLHEMDFLIKYLRTKHGVIFRLSNHVMQLNLFDHTKLILSPDALIVTYVDKNRELTTRSLGDFVGSGSKEVVDRLKYARDVLWQMILKKQRREAGGEG</sequence>
<dbReference type="GO" id="GO:0005524">
    <property type="term" value="F:ATP binding"/>
    <property type="evidence" value="ECO:0007669"/>
    <property type="project" value="UniProtKB-KW"/>
</dbReference>
<evidence type="ECO:0000256" key="3">
    <source>
        <dbReference type="ARBA" id="ARBA00022737"/>
    </source>
</evidence>
<dbReference type="Proteomes" id="UP001212841">
    <property type="component" value="Unassembled WGS sequence"/>
</dbReference>
<dbReference type="Gene3D" id="1.10.510.10">
    <property type="entry name" value="Transferase(Phosphotransferase) domain 1"/>
    <property type="match status" value="1"/>
</dbReference>
<evidence type="ECO:0000259" key="9">
    <source>
        <dbReference type="PROSITE" id="PS50078"/>
    </source>
</evidence>
<organism evidence="10 11">
    <name type="scientific">Rhizophlyctis rosea</name>
    <dbReference type="NCBI Taxonomy" id="64517"/>
    <lineage>
        <taxon>Eukaryota</taxon>
        <taxon>Fungi</taxon>
        <taxon>Fungi incertae sedis</taxon>
        <taxon>Chytridiomycota</taxon>
        <taxon>Chytridiomycota incertae sedis</taxon>
        <taxon>Chytridiomycetes</taxon>
        <taxon>Rhizophlyctidales</taxon>
        <taxon>Rhizophlyctidaceae</taxon>
        <taxon>Rhizophlyctis</taxon>
    </lineage>
</organism>
<evidence type="ECO:0000313" key="10">
    <source>
        <dbReference type="EMBL" id="KAJ3050871.1"/>
    </source>
</evidence>
<evidence type="ECO:0000256" key="1">
    <source>
        <dbReference type="ARBA" id="ARBA00022527"/>
    </source>
</evidence>
<dbReference type="InterPro" id="IPR008271">
    <property type="entry name" value="Ser/Thr_kinase_AS"/>
</dbReference>
<keyword evidence="2" id="KW-0808">Transferase</keyword>
<keyword evidence="3" id="KW-0677">Repeat</keyword>
<dbReference type="PANTHER" id="PTHR24345:SF0">
    <property type="entry name" value="CELL CYCLE SERINE_THREONINE-PROTEIN KINASE CDC5_MSD2"/>
    <property type="match status" value="1"/>
</dbReference>
<dbReference type="InterPro" id="IPR000959">
    <property type="entry name" value="POLO_box_dom"/>
</dbReference>
<dbReference type="GO" id="GO:0005816">
    <property type="term" value="C:spindle pole body"/>
    <property type="evidence" value="ECO:0007669"/>
    <property type="project" value="TreeGrafter"/>
</dbReference>
<dbReference type="GO" id="GO:0005634">
    <property type="term" value="C:nucleus"/>
    <property type="evidence" value="ECO:0007669"/>
    <property type="project" value="TreeGrafter"/>
</dbReference>
<feature type="compositionally biased region" description="Basic and acidic residues" evidence="7">
    <location>
        <begin position="378"/>
        <end position="387"/>
    </location>
</feature>
<dbReference type="InterPro" id="IPR033695">
    <property type="entry name" value="POLO_box_2"/>
</dbReference>
<keyword evidence="4" id="KW-0547">Nucleotide-binding</keyword>
<dbReference type="InterPro" id="IPR033701">
    <property type="entry name" value="POLO_box_1"/>
</dbReference>
<dbReference type="SUPFAM" id="SSF56112">
    <property type="entry name" value="Protein kinase-like (PK-like)"/>
    <property type="match status" value="1"/>
</dbReference>
<keyword evidence="1" id="KW-0723">Serine/threonine-protein kinase</keyword>
<dbReference type="Pfam" id="PF00659">
    <property type="entry name" value="POLO_box"/>
    <property type="match status" value="2"/>
</dbReference>
<reference evidence="10" key="1">
    <citation type="submission" date="2020-05" db="EMBL/GenBank/DDBJ databases">
        <title>Phylogenomic resolution of chytrid fungi.</title>
        <authorList>
            <person name="Stajich J.E."/>
            <person name="Amses K."/>
            <person name="Simmons R."/>
            <person name="Seto K."/>
            <person name="Myers J."/>
            <person name="Bonds A."/>
            <person name="Quandt C.A."/>
            <person name="Barry K."/>
            <person name="Liu P."/>
            <person name="Grigoriev I."/>
            <person name="Longcore J.E."/>
            <person name="James T.Y."/>
        </authorList>
    </citation>
    <scope>NUCLEOTIDE SEQUENCE</scope>
    <source>
        <strain evidence="10">JEL0318</strain>
    </source>
</reference>
<dbReference type="Gene3D" id="3.30.1120.30">
    <property type="entry name" value="POLO box domain"/>
    <property type="match status" value="2"/>
</dbReference>
<feature type="domain" description="POLO box" evidence="9">
    <location>
        <begin position="543"/>
        <end position="623"/>
    </location>
</feature>
<evidence type="ECO:0000313" key="11">
    <source>
        <dbReference type="Proteomes" id="UP001212841"/>
    </source>
</evidence>
<feature type="region of interest" description="Disordered" evidence="7">
    <location>
        <begin position="190"/>
        <end position="395"/>
    </location>
</feature>
<dbReference type="InterPro" id="IPR000719">
    <property type="entry name" value="Prot_kinase_dom"/>
</dbReference>
<dbReference type="InterPro" id="IPR011009">
    <property type="entry name" value="Kinase-like_dom_sf"/>
</dbReference>
<protein>
    <submittedName>
        <fullName evidence="10">Cell cycle serine/threonine-protein kinase cdc5/MSD2</fullName>
    </submittedName>
</protein>
<dbReference type="FunFam" id="3.30.1120.30:FF:000005">
    <property type="entry name" value="Serine/threonine-protein kinase"/>
    <property type="match status" value="1"/>
</dbReference>
<dbReference type="GO" id="GO:0004674">
    <property type="term" value="F:protein serine/threonine kinase activity"/>
    <property type="evidence" value="ECO:0007669"/>
    <property type="project" value="UniProtKB-KW"/>
</dbReference>
<dbReference type="GO" id="GO:0000922">
    <property type="term" value="C:spindle pole"/>
    <property type="evidence" value="ECO:0007669"/>
    <property type="project" value="TreeGrafter"/>
</dbReference>
<dbReference type="GO" id="GO:0000776">
    <property type="term" value="C:kinetochore"/>
    <property type="evidence" value="ECO:0007669"/>
    <property type="project" value="TreeGrafter"/>
</dbReference>
<proteinExistence type="predicted"/>
<dbReference type="SUPFAM" id="SSF82615">
    <property type="entry name" value="Polo-box domain"/>
    <property type="match status" value="2"/>
</dbReference>
<keyword evidence="11" id="KW-1185">Reference proteome</keyword>
<accession>A0AAD5SAQ4</accession>
<dbReference type="PROSITE" id="PS00108">
    <property type="entry name" value="PROTEIN_KINASE_ST"/>
    <property type="match status" value="1"/>
</dbReference>
<evidence type="ECO:0000256" key="2">
    <source>
        <dbReference type="ARBA" id="ARBA00022679"/>
    </source>
</evidence>
<comment type="caution">
    <text evidence="10">The sequence shown here is derived from an EMBL/GenBank/DDBJ whole genome shotgun (WGS) entry which is preliminary data.</text>
</comment>
<feature type="compositionally biased region" description="Polar residues" evidence="7">
    <location>
        <begin position="362"/>
        <end position="373"/>
    </location>
</feature>
<dbReference type="InterPro" id="IPR036947">
    <property type="entry name" value="POLO_box_dom_sf"/>
</dbReference>
<feature type="domain" description="Protein kinase" evidence="8">
    <location>
        <begin position="1"/>
        <end position="169"/>
    </location>
</feature>
<dbReference type="PROSITE" id="PS50011">
    <property type="entry name" value="PROTEIN_KINASE_DOM"/>
    <property type="match status" value="1"/>
</dbReference>
<dbReference type="EMBL" id="JADGJD010000461">
    <property type="protein sequence ID" value="KAJ3050871.1"/>
    <property type="molecule type" value="Genomic_DNA"/>
</dbReference>
<dbReference type="CDD" id="cd13118">
    <property type="entry name" value="POLO_box_1"/>
    <property type="match status" value="1"/>
</dbReference>